<name>A0A9W9JC05_9EURO</name>
<proteinExistence type="predicted"/>
<protein>
    <submittedName>
        <fullName evidence="3">Uncharacterized protein</fullName>
    </submittedName>
</protein>
<dbReference type="OrthoDB" id="4313387at2759"/>
<evidence type="ECO:0000256" key="2">
    <source>
        <dbReference type="SAM" id="Phobius"/>
    </source>
</evidence>
<feature type="region of interest" description="Disordered" evidence="1">
    <location>
        <begin position="66"/>
        <end position="87"/>
    </location>
</feature>
<reference evidence="3" key="1">
    <citation type="submission" date="2022-11" db="EMBL/GenBank/DDBJ databases">
        <authorList>
            <person name="Petersen C."/>
        </authorList>
    </citation>
    <scope>NUCLEOTIDE SEQUENCE</scope>
    <source>
        <strain evidence="3">IBT 20477</strain>
    </source>
</reference>
<feature type="transmembrane region" description="Helical" evidence="2">
    <location>
        <begin position="12"/>
        <end position="30"/>
    </location>
</feature>
<accession>A0A9W9JC05</accession>
<feature type="compositionally biased region" description="Basic and acidic residues" evidence="1">
    <location>
        <begin position="69"/>
        <end position="87"/>
    </location>
</feature>
<organism evidence="3 4">
    <name type="scientific">Penicillium cf. viridicatum</name>
    <dbReference type="NCBI Taxonomy" id="2972119"/>
    <lineage>
        <taxon>Eukaryota</taxon>
        <taxon>Fungi</taxon>
        <taxon>Dikarya</taxon>
        <taxon>Ascomycota</taxon>
        <taxon>Pezizomycotina</taxon>
        <taxon>Eurotiomycetes</taxon>
        <taxon>Eurotiomycetidae</taxon>
        <taxon>Eurotiales</taxon>
        <taxon>Aspergillaceae</taxon>
        <taxon>Penicillium</taxon>
    </lineage>
</organism>
<keyword evidence="2" id="KW-0812">Transmembrane</keyword>
<dbReference type="Proteomes" id="UP001150942">
    <property type="component" value="Unassembled WGS sequence"/>
</dbReference>
<evidence type="ECO:0000313" key="4">
    <source>
        <dbReference type="Proteomes" id="UP001150942"/>
    </source>
</evidence>
<evidence type="ECO:0000313" key="3">
    <source>
        <dbReference type="EMBL" id="KAJ5192150.1"/>
    </source>
</evidence>
<reference evidence="3" key="2">
    <citation type="journal article" date="2023" name="IMA Fungus">
        <title>Comparative genomic study of the Penicillium genus elucidates a diverse pangenome and 15 lateral gene transfer events.</title>
        <authorList>
            <person name="Petersen C."/>
            <person name="Sorensen T."/>
            <person name="Nielsen M.R."/>
            <person name="Sondergaard T.E."/>
            <person name="Sorensen J.L."/>
            <person name="Fitzpatrick D.A."/>
            <person name="Frisvad J.C."/>
            <person name="Nielsen K.L."/>
        </authorList>
    </citation>
    <scope>NUCLEOTIDE SEQUENCE</scope>
    <source>
        <strain evidence="3">IBT 20477</strain>
    </source>
</reference>
<keyword evidence="2" id="KW-1133">Transmembrane helix</keyword>
<comment type="caution">
    <text evidence="3">The sequence shown here is derived from an EMBL/GenBank/DDBJ whole genome shotgun (WGS) entry which is preliminary data.</text>
</comment>
<dbReference type="EMBL" id="JAPQKQ010000006">
    <property type="protein sequence ID" value="KAJ5192150.1"/>
    <property type="molecule type" value="Genomic_DNA"/>
</dbReference>
<sequence>MEPPSSASVNRKAAESAIGIFVILFGANKIDDYMQIKDQYPTTWSIANILVLFIFSLSHNFYGNPPWPREPRDGQVEAAENEKSSSV</sequence>
<keyword evidence="4" id="KW-1185">Reference proteome</keyword>
<gene>
    <name evidence="3" type="ORF">N7449_008292</name>
</gene>
<dbReference type="AlphaFoldDB" id="A0A9W9JC05"/>
<keyword evidence="2" id="KW-0472">Membrane</keyword>
<feature type="transmembrane region" description="Helical" evidence="2">
    <location>
        <begin position="42"/>
        <end position="62"/>
    </location>
</feature>
<evidence type="ECO:0000256" key="1">
    <source>
        <dbReference type="SAM" id="MobiDB-lite"/>
    </source>
</evidence>